<dbReference type="OrthoDB" id="1808110at2"/>
<protein>
    <recommendedName>
        <fullName evidence="3">Ribbon-helix-helix protein CopG domain-containing protein</fullName>
    </recommendedName>
</protein>
<dbReference type="RefSeq" id="WP_106005497.1">
    <property type="nucleotide sequence ID" value="NZ_CP136419.1"/>
</dbReference>
<evidence type="ECO:0000313" key="2">
    <source>
        <dbReference type="Proteomes" id="UP000238415"/>
    </source>
</evidence>
<reference evidence="1 2" key="1">
    <citation type="submission" date="2018-03" db="EMBL/GenBank/DDBJ databases">
        <title>Genome sequence of Moorella humiferrea DSM 23265.</title>
        <authorList>
            <person name="Poehlein A."/>
            <person name="Daniel R."/>
        </authorList>
    </citation>
    <scope>NUCLEOTIDE SEQUENCE [LARGE SCALE GENOMIC DNA]</scope>
    <source>
        <strain evidence="1 2">DSM 23265</strain>
    </source>
</reference>
<dbReference type="Proteomes" id="UP000238415">
    <property type="component" value="Unassembled WGS sequence"/>
</dbReference>
<keyword evidence="2" id="KW-1185">Reference proteome</keyword>
<dbReference type="AlphaFoldDB" id="A0A2T0AQY8"/>
<proteinExistence type="predicted"/>
<name>A0A2T0AQY8_9FIRM</name>
<comment type="caution">
    <text evidence="1">The sequence shown here is derived from an EMBL/GenBank/DDBJ whole genome shotgun (WGS) entry which is preliminary data.</text>
</comment>
<gene>
    <name evidence="1" type="ORF">MOHU_15290</name>
</gene>
<sequence length="94" mass="11424">MTEKTRLKAIRFPEYLVRDLSKHVRRGKQSDFIIRATEEALLRLKQAKALKEYQGVFTPDEYPEFRDRESIEAWVRNLRQEAEERLARWSRDEK</sequence>
<organism evidence="1 2">
    <name type="scientific">Neomoorella humiferrea</name>
    <dbReference type="NCBI Taxonomy" id="676965"/>
    <lineage>
        <taxon>Bacteria</taxon>
        <taxon>Bacillati</taxon>
        <taxon>Bacillota</taxon>
        <taxon>Clostridia</taxon>
        <taxon>Neomoorellales</taxon>
        <taxon>Neomoorellaceae</taxon>
        <taxon>Neomoorella</taxon>
    </lineage>
</organism>
<accession>A0A2T0AQY8</accession>
<evidence type="ECO:0000313" key="1">
    <source>
        <dbReference type="EMBL" id="PRR71897.1"/>
    </source>
</evidence>
<evidence type="ECO:0008006" key="3">
    <source>
        <dbReference type="Google" id="ProtNLM"/>
    </source>
</evidence>
<dbReference type="EMBL" id="PVXM01000031">
    <property type="protein sequence ID" value="PRR71897.1"/>
    <property type="molecule type" value="Genomic_DNA"/>
</dbReference>